<sequence length="138" mass="15102">MTSCVEHMLHMELASPLGERILVPTHLLYRSQDPLAVQLLFQDSLQGPIPWVFARDLLAAGTRSLSGEGDVRVWPAETGPEALLHLLLSSPHGSAHLTAPLGAVERWLRRTYELVPAGREAEALDLESHLAQFLDGAP</sequence>
<proteinExistence type="inferred from homology"/>
<dbReference type="Gene3D" id="2.30.31.20">
    <property type="entry name" value="Sporulation-specific cell division protein SsgB"/>
    <property type="match status" value="1"/>
</dbReference>
<comment type="similarity">
    <text evidence="2">Belongs to the SsgA family.</text>
</comment>
<keyword evidence="8" id="KW-1185">Reference proteome</keyword>
<keyword evidence="3" id="KW-0132">Cell division</keyword>
<evidence type="ECO:0000256" key="1">
    <source>
        <dbReference type="ARBA" id="ARBA00004431"/>
    </source>
</evidence>
<comment type="subcellular location">
    <subcellularLocation>
        <location evidence="1">Cell septum</location>
    </subcellularLocation>
</comment>
<dbReference type="Pfam" id="PF04686">
    <property type="entry name" value="SsgA"/>
    <property type="match status" value="1"/>
</dbReference>
<dbReference type="EMBL" id="JBHMCG010000031">
    <property type="protein sequence ID" value="MFB9572026.1"/>
    <property type="molecule type" value="Genomic_DNA"/>
</dbReference>
<evidence type="ECO:0000313" key="8">
    <source>
        <dbReference type="Proteomes" id="UP001589710"/>
    </source>
</evidence>
<keyword evidence="6" id="KW-0131">Cell cycle</keyword>
<evidence type="ECO:0000256" key="2">
    <source>
        <dbReference type="ARBA" id="ARBA00009323"/>
    </source>
</evidence>
<keyword evidence="5" id="KW-0717">Septation</keyword>
<evidence type="ECO:0000256" key="3">
    <source>
        <dbReference type="ARBA" id="ARBA00022618"/>
    </source>
</evidence>
<dbReference type="InterPro" id="IPR006776">
    <property type="entry name" value="SsgB"/>
</dbReference>
<dbReference type="RefSeq" id="WP_345517174.1">
    <property type="nucleotide sequence ID" value="NZ_BAAAXD010000044.1"/>
</dbReference>
<gene>
    <name evidence="7" type="ORF">ACFFTL_06735</name>
</gene>
<protein>
    <submittedName>
        <fullName evidence="7">SsgA family sporulation/cell division regulator</fullName>
    </submittedName>
</protein>
<keyword evidence="4" id="KW-0749">Sporulation</keyword>
<evidence type="ECO:0000256" key="5">
    <source>
        <dbReference type="ARBA" id="ARBA00023210"/>
    </source>
</evidence>
<name>A0ABV5R4H2_9ACTN</name>
<dbReference type="InterPro" id="IPR038658">
    <property type="entry name" value="SsgB_sf"/>
</dbReference>
<reference evidence="7 8" key="1">
    <citation type="submission" date="2024-09" db="EMBL/GenBank/DDBJ databases">
        <authorList>
            <person name="Sun Q."/>
            <person name="Mori K."/>
        </authorList>
    </citation>
    <scope>NUCLEOTIDE SEQUENCE [LARGE SCALE GENOMIC DNA]</scope>
    <source>
        <strain evidence="7 8">JCM 3331</strain>
    </source>
</reference>
<dbReference type="Proteomes" id="UP001589710">
    <property type="component" value="Unassembled WGS sequence"/>
</dbReference>
<evidence type="ECO:0000313" key="7">
    <source>
        <dbReference type="EMBL" id="MFB9572026.1"/>
    </source>
</evidence>
<evidence type="ECO:0000256" key="6">
    <source>
        <dbReference type="ARBA" id="ARBA00023306"/>
    </source>
</evidence>
<accession>A0ABV5R4H2</accession>
<evidence type="ECO:0000256" key="4">
    <source>
        <dbReference type="ARBA" id="ARBA00022969"/>
    </source>
</evidence>
<organism evidence="7 8">
    <name type="scientific">Streptomyces yanii</name>
    <dbReference type="NCBI Taxonomy" id="78510"/>
    <lineage>
        <taxon>Bacteria</taxon>
        <taxon>Bacillati</taxon>
        <taxon>Actinomycetota</taxon>
        <taxon>Actinomycetes</taxon>
        <taxon>Kitasatosporales</taxon>
        <taxon>Streptomycetaceae</taxon>
        <taxon>Streptomyces</taxon>
    </lineage>
</organism>
<comment type="caution">
    <text evidence="7">The sequence shown here is derived from an EMBL/GenBank/DDBJ whole genome shotgun (WGS) entry which is preliminary data.</text>
</comment>